<evidence type="ECO:0000256" key="2">
    <source>
        <dbReference type="ARBA" id="ARBA00010265"/>
    </source>
</evidence>
<evidence type="ECO:0000313" key="8">
    <source>
        <dbReference type="EMBL" id="AMP35196.1"/>
    </source>
</evidence>
<evidence type="ECO:0000256" key="3">
    <source>
        <dbReference type="ARBA" id="ARBA00022692"/>
    </source>
</evidence>
<dbReference type="EMBL" id="KU302800">
    <property type="protein sequence ID" value="AMP35196.1"/>
    <property type="molecule type" value="Genomic_DNA"/>
</dbReference>
<dbReference type="InterPro" id="IPR005498">
    <property type="entry name" value="T4SS_VirB10/TraB/TrbI"/>
</dbReference>
<comment type="subcellular location">
    <subcellularLocation>
        <location evidence="1">Membrane</location>
        <topology evidence="1">Single-pass membrane protein</topology>
    </subcellularLocation>
</comment>
<dbReference type="CDD" id="cd16429">
    <property type="entry name" value="VirB10"/>
    <property type="match status" value="1"/>
</dbReference>
<feature type="transmembrane region" description="Helical" evidence="7">
    <location>
        <begin position="77"/>
        <end position="99"/>
    </location>
</feature>
<keyword evidence="3 7" id="KW-0812">Transmembrane</keyword>
<feature type="compositionally biased region" description="Polar residues" evidence="6">
    <location>
        <begin position="112"/>
        <end position="125"/>
    </location>
</feature>
<evidence type="ECO:0000256" key="7">
    <source>
        <dbReference type="SAM" id="Phobius"/>
    </source>
</evidence>
<keyword evidence="5 7" id="KW-0472">Membrane</keyword>
<name>A0A142BQ38_ENTCL</name>
<reference evidence="8" key="1">
    <citation type="journal article" date="2016" name="Antimicrob. Agents Chemother.">
        <title>Genomic characterization of Enterobacter cloacae isolates from China that co-produce KPC-3 and NDM-1 carbapenemases.</title>
        <authorList>
            <person name="Du H."/>
            <person name="Chen L."/>
            <person name="Chavda K.D."/>
            <person name="Pandey R."/>
            <person name="Zhang H."/>
            <person name="Xie X."/>
            <person name="Tang Y.W."/>
            <person name="Kreiswirth B.N."/>
        </authorList>
    </citation>
    <scope>NUCLEOTIDE SEQUENCE</scope>
    <source>
        <strain evidence="8">SZECL1</strain>
        <plasmid evidence="8">pKPC3_SZ</plasmid>
    </source>
</reference>
<proteinExistence type="inferred from homology"/>
<feature type="compositionally biased region" description="Polar residues" evidence="6">
    <location>
        <begin position="198"/>
        <end position="208"/>
    </location>
</feature>
<organism evidence="8">
    <name type="scientific">Enterobacter cloacae</name>
    <dbReference type="NCBI Taxonomy" id="550"/>
    <lineage>
        <taxon>Bacteria</taxon>
        <taxon>Pseudomonadati</taxon>
        <taxon>Pseudomonadota</taxon>
        <taxon>Gammaproteobacteria</taxon>
        <taxon>Enterobacterales</taxon>
        <taxon>Enterobacteriaceae</taxon>
        <taxon>Enterobacter</taxon>
        <taxon>Enterobacter cloacae complex</taxon>
    </lineage>
</organism>
<protein>
    <submittedName>
        <fullName evidence="8">PilX10</fullName>
    </submittedName>
</protein>
<dbReference type="InterPro" id="IPR042217">
    <property type="entry name" value="T4SS_VirB10/TrbI"/>
</dbReference>
<feature type="compositionally biased region" description="Low complexity" evidence="6">
    <location>
        <begin position="170"/>
        <end position="187"/>
    </location>
</feature>
<evidence type="ECO:0000256" key="4">
    <source>
        <dbReference type="ARBA" id="ARBA00022989"/>
    </source>
</evidence>
<feature type="region of interest" description="Disordered" evidence="6">
    <location>
        <begin position="105"/>
        <end position="220"/>
    </location>
</feature>
<keyword evidence="8" id="KW-0614">Plasmid</keyword>
<evidence type="ECO:0000256" key="1">
    <source>
        <dbReference type="ARBA" id="ARBA00004167"/>
    </source>
</evidence>
<dbReference type="GO" id="GO:0016020">
    <property type="term" value="C:membrane"/>
    <property type="evidence" value="ECO:0007669"/>
    <property type="project" value="UniProtKB-SubCell"/>
</dbReference>
<comment type="similarity">
    <text evidence="2">Belongs to the TrbI/VirB10 family.</text>
</comment>
<dbReference type="NCBIfam" id="NF041422">
    <property type="entry name" value="VirB10_subf"/>
    <property type="match status" value="1"/>
</dbReference>
<dbReference type="AlphaFoldDB" id="A0A142BQ38"/>
<feature type="region of interest" description="Disordered" evidence="6">
    <location>
        <begin position="1"/>
        <end position="67"/>
    </location>
</feature>
<dbReference type="RefSeq" id="WP_306660052.1">
    <property type="nucleotide sequence ID" value="NZ_KU302800.1"/>
</dbReference>
<dbReference type="Pfam" id="PF03743">
    <property type="entry name" value="TrbI"/>
    <property type="match status" value="1"/>
</dbReference>
<geneLocation type="plasmid" evidence="8">
    <name>pKPC3_SZ</name>
</geneLocation>
<evidence type="ECO:0000256" key="5">
    <source>
        <dbReference type="ARBA" id="ARBA00023136"/>
    </source>
</evidence>
<evidence type="ECO:0000256" key="6">
    <source>
        <dbReference type="SAM" id="MobiDB-lite"/>
    </source>
</evidence>
<accession>A0A142BQ38</accession>
<feature type="compositionally biased region" description="Basic and acidic residues" evidence="6">
    <location>
        <begin position="1"/>
        <end position="21"/>
    </location>
</feature>
<keyword evidence="4 7" id="KW-1133">Transmembrane helix</keyword>
<sequence length="429" mass="46392">MSDEQDKTPDEIMRELAEKQQHTHSPVAPERELTTAEKESLLKQQKEQELKEKNKDNEQEVHQPEVTKIKKGKKDKLLKWLIGFILLAVVFGLVGMNVWRTYTGQGKKEQTTDNAVSTGGKTANVRNDLGQDNPFPGGSGDGDTEGNTDGQAADTGGKNVPPPPKPAVFSRALASVSTATASGSTTRSRSEEKGKQTGAGSDSTSVKTDGQGVPAGTTPQSLKAVTRIPYNPDLYIPENRAIPCALTRRFVSDVAGKLQCVLTEDIYSASGNTRLLDKGTLASLEYKSGTLAHGVGRAFIIVRKLRTAQPPYLDIPMDAGGDSSAAGELGEAGVSGWIDNHYVQRFSGALMVGMVPDVMGALSNQAGKKDRNTDYTENSREAFADMAKETLKNSINIPPTLYKNQGEIITLITNQDIDFSHIYQLKLKR</sequence>
<dbReference type="Gene3D" id="2.40.128.260">
    <property type="entry name" value="Type IV secretion system, VirB10/TraB/TrbI"/>
    <property type="match status" value="2"/>
</dbReference>
<feature type="compositionally biased region" description="Basic and acidic residues" evidence="6">
    <location>
        <begin position="29"/>
        <end position="67"/>
    </location>
</feature>